<feature type="domain" description="SpoVT-AbrB" evidence="2">
    <location>
        <begin position="53"/>
        <end position="98"/>
    </location>
</feature>
<organism evidence="3 4">
    <name type="scientific">Candidatus Sulfotelmatobacter kueseliae</name>
    <dbReference type="NCBI Taxonomy" id="2042962"/>
    <lineage>
        <taxon>Bacteria</taxon>
        <taxon>Pseudomonadati</taxon>
        <taxon>Acidobacteriota</taxon>
        <taxon>Terriglobia</taxon>
        <taxon>Terriglobales</taxon>
        <taxon>Candidatus Korobacteraceae</taxon>
        <taxon>Candidatus Sulfotelmatobacter</taxon>
    </lineage>
</organism>
<dbReference type="SUPFAM" id="SSF89447">
    <property type="entry name" value="AbrB/MazE/MraZ-like"/>
    <property type="match status" value="1"/>
</dbReference>
<dbReference type="Gene3D" id="2.10.260.10">
    <property type="match status" value="1"/>
</dbReference>
<protein>
    <recommendedName>
        <fullName evidence="2">SpoVT-AbrB domain-containing protein</fullName>
    </recommendedName>
</protein>
<dbReference type="Pfam" id="PF04014">
    <property type="entry name" value="MazE_antitoxin"/>
    <property type="match status" value="1"/>
</dbReference>
<dbReference type="NCBIfam" id="TIGR01439">
    <property type="entry name" value="lp_hng_hel_AbrB"/>
    <property type="match status" value="1"/>
</dbReference>
<evidence type="ECO:0000256" key="1">
    <source>
        <dbReference type="PROSITE-ProRule" id="PRU01076"/>
    </source>
</evidence>
<evidence type="ECO:0000259" key="2">
    <source>
        <dbReference type="PROSITE" id="PS51740"/>
    </source>
</evidence>
<gene>
    <name evidence="3" type="ORF">SBA1_1590003</name>
</gene>
<dbReference type="Proteomes" id="UP000238701">
    <property type="component" value="Unassembled WGS sequence"/>
</dbReference>
<dbReference type="AlphaFoldDB" id="A0A2U3KAQ9"/>
<proteinExistence type="predicted"/>
<dbReference type="PROSITE" id="PS51740">
    <property type="entry name" value="SPOVT_ABRB"/>
    <property type="match status" value="1"/>
</dbReference>
<accession>A0A2U3KAQ9</accession>
<dbReference type="InterPro" id="IPR007159">
    <property type="entry name" value="SpoVT-AbrB_dom"/>
</dbReference>
<name>A0A2U3KAQ9_9BACT</name>
<keyword evidence="1" id="KW-0238">DNA-binding</keyword>
<dbReference type="EMBL" id="OMOD01000067">
    <property type="protein sequence ID" value="SPF36630.1"/>
    <property type="molecule type" value="Genomic_DNA"/>
</dbReference>
<sequence length="132" mass="14894">MIGKLCRWGARSIMPERAVERNGKPELWGHAGALRQFTERPYSFVMSQDMKHGNRARVGAGGRIVIPASFRKALGINPGDEVVLRIEDDELRISTLKARIERAQRLVRRHVKPGTSLVDELIADRRREAGRG</sequence>
<dbReference type="InterPro" id="IPR037914">
    <property type="entry name" value="SpoVT-AbrB_sf"/>
</dbReference>
<dbReference type="GO" id="GO:0003677">
    <property type="term" value="F:DNA binding"/>
    <property type="evidence" value="ECO:0007669"/>
    <property type="project" value="UniProtKB-UniRule"/>
</dbReference>
<reference evidence="4" key="1">
    <citation type="submission" date="2018-02" db="EMBL/GenBank/DDBJ databases">
        <authorList>
            <person name="Hausmann B."/>
        </authorList>
    </citation>
    <scope>NUCLEOTIDE SEQUENCE [LARGE SCALE GENOMIC DNA]</scope>
    <source>
        <strain evidence="4">Peat soil MAG SbA1</strain>
    </source>
</reference>
<evidence type="ECO:0000313" key="4">
    <source>
        <dbReference type="Proteomes" id="UP000238701"/>
    </source>
</evidence>
<dbReference type="SMART" id="SM00966">
    <property type="entry name" value="SpoVT_AbrB"/>
    <property type="match status" value="1"/>
</dbReference>
<evidence type="ECO:0000313" key="3">
    <source>
        <dbReference type="EMBL" id="SPF36630.1"/>
    </source>
</evidence>